<comment type="caution">
    <text evidence="7">The sequence shown here is derived from an EMBL/GenBank/DDBJ whole genome shotgun (WGS) entry which is preliminary data.</text>
</comment>
<dbReference type="PANTHER" id="PTHR43712">
    <property type="entry name" value="PUTATIVE (AFU_ORTHOLOGUE AFUA_4G14580)-RELATED"/>
    <property type="match status" value="1"/>
</dbReference>
<keyword evidence="8" id="KW-1185">Reference proteome</keyword>
<feature type="domain" description="O-methyltransferase dimerisation" evidence="6">
    <location>
        <begin position="21"/>
        <end position="95"/>
    </location>
</feature>
<evidence type="ECO:0000256" key="4">
    <source>
        <dbReference type="PIRSR" id="PIRSR005739-1"/>
    </source>
</evidence>
<dbReference type="CDD" id="cd02440">
    <property type="entry name" value="AdoMet_MTases"/>
    <property type="match status" value="1"/>
</dbReference>
<keyword evidence="2" id="KW-0808">Transferase</keyword>
<dbReference type="GO" id="GO:0008171">
    <property type="term" value="F:O-methyltransferase activity"/>
    <property type="evidence" value="ECO:0007669"/>
    <property type="project" value="InterPro"/>
</dbReference>
<evidence type="ECO:0000313" key="7">
    <source>
        <dbReference type="EMBL" id="GHE39272.1"/>
    </source>
</evidence>
<organism evidence="7 8">
    <name type="scientific">Streptomyces longispororuber</name>
    <dbReference type="NCBI Taxonomy" id="68230"/>
    <lineage>
        <taxon>Bacteria</taxon>
        <taxon>Bacillati</taxon>
        <taxon>Actinomycetota</taxon>
        <taxon>Actinomycetes</taxon>
        <taxon>Kitasatosporales</taxon>
        <taxon>Streptomycetaceae</taxon>
        <taxon>Streptomyces</taxon>
    </lineage>
</organism>
<dbReference type="Gene3D" id="1.10.10.10">
    <property type="entry name" value="Winged helix-like DNA-binding domain superfamily/Winged helix DNA-binding domain"/>
    <property type="match status" value="1"/>
</dbReference>
<evidence type="ECO:0000256" key="3">
    <source>
        <dbReference type="ARBA" id="ARBA00022691"/>
    </source>
</evidence>
<accession>A0A918Z773</accession>
<dbReference type="InterPro" id="IPR016461">
    <property type="entry name" value="COMT-like"/>
</dbReference>
<feature type="active site" description="Proton acceptor" evidence="4">
    <location>
        <position position="255"/>
    </location>
</feature>
<dbReference type="Gene3D" id="1.10.287.1350">
    <property type="match status" value="1"/>
</dbReference>
<keyword evidence="3" id="KW-0949">S-adenosyl-L-methionine</keyword>
<feature type="domain" description="O-methyltransferase C-terminal" evidence="5">
    <location>
        <begin position="119"/>
        <end position="328"/>
    </location>
</feature>
<evidence type="ECO:0000259" key="6">
    <source>
        <dbReference type="Pfam" id="PF08100"/>
    </source>
</evidence>
<dbReference type="InterPro" id="IPR029063">
    <property type="entry name" value="SAM-dependent_MTases_sf"/>
</dbReference>
<dbReference type="SUPFAM" id="SSF53335">
    <property type="entry name" value="S-adenosyl-L-methionine-dependent methyltransferases"/>
    <property type="match status" value="1"/>
</dbReference>
<dbReference type="EMBL" id="BNBT01000005">
    <property type="protein sequence ID" value="GHE39272.1"/>
    <property type="molecule type" value="Genomic_DNA"/>
</dbReference>
<evidence type="ECO:0000256" key="1">
    <source>
        <dbReference type="ARBA" id="ARBA00022603"/>
    </source>
</evidence>
<name>A0A918Z773_9ACTN</name>
<reference evidence="7" key="1">
    <citation type="journal article" date="2014" name="Int. J. Syst. Evol. Microbiol.">
        <title>Complete genome sequence of Corynebacterium casei LMG S-19264T (=DSM 44701T), isolated from a smear-ripened cheese.</title>
        <authorList>
            <consortium name="US DOE Joint Genome Institute (JGI-PGF)"/>
            <person name="Walter F."/>
            <person name="Albersmeier A."/>
            <person name="Kalinowski J."/>
            <person name="Ruckert C."/>
        </authorList>
    </citation>
    <scope>NUCLEOTIDE SEQUENCE</scope>
    <source>
        <strain evidence="7">JCM 4784</strain>
    </source>
</reference>
<dbReference type="PANTHER" id="PTHR43712:SF2">
    <property type="entry name" value="O-METHYLTRANSFERASE CICE"/>
    <property type="match status" value="1"/>
</dbReference>
<dbReference type="GO" id="GO:0046983">
    <property type="term" value="F:protein dimerization activity"/>
    <property type="evidence" value="ECO:0007669"/>
    <property type="project" value="InterPro"/>
</dbReference>
<evidence type="ECO:0000256" key="2">
    <source>
        <dbReference type="ARBA" id="ARBA00022679"/>
    </source>
</evidence>
<evidence type="ECO:0000313" key="8">
    <source>
        <dbReference type="Proteomes" id="UP000608024"/>
    </source>
</evidence>
<protein>
    <submittedName>
        <fullName evidence="7">Methyltransferase</fullName>
    </submittedName>
</protein>
<dbReference type="Pfam" id="PF08100">
    <property type="entry name" value="Dimerisation"/>
    <property type="match status" value="1"/>
</dbReference>
<dbReference type="InterPro" id="IPR001077">
    <property type="entry name" value="COMT_C"/>
</dbReference>
<dbReference type="PIRSF" id="PIRSF005739">
    <property type="entry name" value="O-mtase"/>
    <property type="match status" value="1"/>
</dbReference>
<dbReference type="PROSITE" id="PS51683">
    <property type="entry name" value="SAM_OMT_II"/>
    <property type="match status" value="1"/>
</dbReference>
<dbReference type="InterPro" id="IPR036390">
    <property type="entry name" value="WH_DNA-bd_sf"/>
</dbReference>
<gene>
    <name evidence="7" type="ORF">GCM10018785_06090</name>
</gene>
<dbReference type="InterPro" id="IPR036388">
    <property type="entry name" value="WH-like_DNA-bd_sf"/>
</dbReference>
<dbReference type="GO" id="GO:0032259">
    <property type="term" value="P:methylation"/>
    <property type="evidence" value="ECO:0007669"/>
    <property type="project" value="UniProtKB-KW"/>
</dbReference>
<sequence>MAETNGGTLGAGGADRAHVVQLVLGSMAAQTLRAALRLRVVELLGDQERQAAEVAADAGAQPQAMHRLLRALAGLGVLEERAPGAFAVTSAGRLLDPGRPDSMAALVGMFTEPAMLRAWEHLDDGVRTGGTTFPKVFGKEFFAHLKDEPELSAQFNAAMSQGTRVTAAQLPDAYDFGRFTTVADVGGGDGTLLAGVLGAHPKLSGILYDTEEGLAQAAENLARHGVAERCSLVAGDFFASVPEGADLYLLKSIVHDWPDDRVVTLLGHCRAVLPPGGRVLIVEPVLPDVVPGPNGGLTYLSDLNMLVNVGGRERTRDEFTQVCARAGLTVTSVTPLGEGNAFHAIEAEATAG</sequence>
<dbReference type="SUPFAM" id="SSF46785">
    <property type="entry name" value="Winged helix' DNA-binding domain"/>
    <property type="match status" value="1"/>
</dbReference>
<dbReference type="AlphaFoldDB" id="A0A918Z773"/>
<dbReference type="InterPro" id="IPR012967">
    <property type="entry name" value="COMT_dimerisation"/>
</dbReference>
<dbReference type="Gene3D" id="3.40.50.150">
    <property type="entry name" value="Vaccinia Virus protein VP39"/>
    <property type="match status" value="1"/>
</dbReference>
<proteinExistence type="predicted"/>
<keyword evidence="1 7" id="KW-0489">Methyltransferase</keyword>
<dbReference type="Pfam" id="PF00891">
    <property type="entry name" value="Methyltransf_2"/>
    <property type="match status" value="1"/>
</dbReference>
<reference evidence="7" key="2">
    <citation type="submission" date="2020-09" db="EMBL/GenBank/DDBJ databases">
        <authorList>
            <person name="Sun Q."/>
            <person name="Ohkuma M."/>
        </authorList>
    </citation>
    <scope>NUCLEOTIDE SEQUENCE</scope>
    <source>
        <strain evidence="7">JCM 4784</strain>
    </source>
</reference>
<dbReference type="Proteomes" id="UP000608024">
    <property type="component" value="Unassembled WGS sequence"/>
</dbReference>
<evidence type="ECO:0000259" key="5">
    <source>
        <dbReference type="Pfam" id="PF00891"/>
    </source>
</evidence>